<evidence type="ECO:0000313" key="2">
    <source>
        <dbReference type="Proteomes" id="UP001589776"/>
    </source>
</evidence>
<evidence type="ECO:0000313" key="1">
    <source>
        <dbReference type="EMBL" id="MFC0213843.1"/>
    </source>
</evidence>
<sequence>MIIHMTCRECEHNGDLDHYARDVVKSGGRIVYRELDAARERGLLSVEFDSEAQASDFWDRFKQTDSYPFCS</sequence>
<dbReference type="EMBL" id="JBHLWN010000063">
    <property type="protein sequence ID" value="MFC0213843.1"/>
    <property type="molecule type" value="Genomic_DNA"/>
</dbReference>
<dbReference type="RefSeq" id="WP_377471175.1">
    <property type="nucleotide sequence ID" value="NZ_JBHLWN010000063.1"/>
</dbReference>
<organism evidence="1 2">
    <name type="scientific">Paenibacillus chartarius</name>
    <dbReference type="NCBI Taxonomy" id="747481"/>
    <lineage>
        <taxon>Bacteria</taxon>
        <taxon>Bacillati</taxon>
        <taxon>Bacillota</taxon>
        <taxon>Bacilli</taxon>
        <taxon>Bacillales</taxon>
        <taxon>Paenibacillaceae</taxon>
        <taxon>Paenibacillus</taxon>
    </lineage>
</organism>
<gene>
    <name evidence="1" type="ORF">ACFFK0_15540</name>
</gene>
<name>A0ABV6DML2_9BACL</name>
<keyword evidence="2" id="KW-1185">Reference proteome</keyword>
<accession>A0ABV6DML2</accession>
<comment type="caution">
    <text evidence="1">The sequence shown here is derived from an EMBL/GenBank/DDBJ whole genome shotgun (WGS) entry which is preliminary data.</text>
</comment>
<proteinExistence type="predicted"/>
<protein>
    <submittedName>
        <fullName evidence="1">Uncharacterized protein</fullName>
    </submittedName>
</protein>
<dbReference type="Proteomes" id="UP001589776">
    <property type="component" value="Unassembled WGS sequence"/>
</dbReference>
<reference evidence="1 2" key="1">
    <citation type="submission" date="2024-09" db="EMBL/GenBank/DDBJ databases">
        <authorList>
            <person name="Sun Q."/>
            <person name="Mori K."/>
        </authorList>
    </citation>
    <scope>NUCLEOTIDE SEQUENCE [LARGE SCALE GENOMIC DNA]</scope>
    <source>
        <strain evidence="1 2">CCM 7759</strain>
    </source>
</reference>